<dbReference type="RefSeq" id="WP_078636251.1">
    <property type="nucleotide sequence ID" value="NZ_CM007717.1"/>
</dbReference>
<protein>
    <recommendedName>
        <fullName evidence="1">CHAT domain-containing protein</fullName>
    </recommendedName>
</protein>
<dbReference type="Gene3D" id="1.25.40.10">
    <property type="entry name" value="Tetratricopeptide repeat domain"/>
    <property type="match status" value="1"/>
</dbReference>
<proteinExistence type="predicted"/>
<reference evidence="2 3" key="1">
    <citation type="submission" date="2015-07" db="EMBL/GenBank/DDBJ databases">
        <title>Draft Genome Sequence of Streptomyces antibioticus, IMRU 3720 reveals insights in the evolution of actinomycin biosynthetic gene clusters in Streptomyces.</title>
        <authorList>
            <person name="Crnovcic I."/>
            <person name="Ruckert C."/>
            <person name="Kalinowksi J."/>
            <person name="Keller U."/>
        </authorList>
    </citation>
    <scope>NUCLEOTIDE SEQUENCE [LARGE SCALE GENOMIC DNA]</scope>
    <source>
        <strain evidence="2 3">DSM 41481</strain>
    </source>
</reference>
<dbReference type="InterPro" id="IPR024983">
    <property type="entry name" value="CHAT_dom"/>
</dbReference>
<organism evidence="2 3">
    <name type="scientific">Streptomyces antibioticus</name>
    <dbReference type="NCBI Taxonomy" id="1890"/>
    <lineage>
        <taxon>Bacteria</taxon>
        <taxon>Bacillati</taxon>
        <taxon>Actinomycetota</taxon>
        <taxon>Actinomycetes</taxon>
        <taxon>Kitasatosporales</taxon>
        <taxon>Streptomycetaceae</taxon>
        <taxon>Streptomyces</taxon>
    </lineage>
</organism>
<dbReference type="Proteomes" id="UP000190306">
    <property type="component" value="Chromosome"/>
</dbReference>
<dbReference type="Pfam" id="PF12770">
    <property type="entry name" value="CHAT"/>
    <property type="match status" value="1"/>
</dbReference>
<keyword evidence="3" id="KW-1185">Reference proteome</keyword>
<feature type="domain" description="CHAT" evidence="1">
    <location>
        <begin position="1300"/>
        <end position="1585"/>
    </location>
</feature>
<name>A0ABX3LAM3_STRAT</name>
<evidence type="ECO:0000313" key="3">
    <source>
        <dbReference type="Proteomes" id="UP000190306"/>
    </source>
</evidence>
<sequence>MTENETGPEPEPDTERRRELLAAVEERIRRWERDGDRTALSVDGYVEAGRLVASVGASLRGDHEVRRAAGLFFWYRHTAARLTRRGQSREAALGLLETVWLDAPERLPPEVGARLSDAYRPQGGPLQWQRRAAVLVDRYERTGDVDALLTAVLLLRHVCEALPLRHPQRPEYFSHTARQLERLHDRTGEVTLGAALHWRRAAVAAAPDGDPRRAPVLRELARTLHDLAKETDDLQVAEESLTTARAAVALLPEGAELRPLALHVLGAALTLIHQLRADPAVLAEAVAVTRDVTRQTSEELSAATALRNLYIVLLVEGPDEAARRRERADVLRRFLDAAGPRERAEALLDFARALTTNAVERPSAEARREALDVVGRAWEERAVGTEAETHCRQLLRALCRTSDDTEDLLRRQVALCRAVLDGTLPGDPCELDLRTALYNGLRQLLLLTGSPETLSDLTRLTRSFLPTPTERGPERAAGLWRFVQAAMGVVQHGDDRALMSDALAAGREATALTPADAPGQLHGQADRASLVLLAHQRHGEPEALAEVVADLRRLVHAPLPHDDRYTRCLARLAECLQAQAEASDAPDAPREAADVLRAGLAESSVSRPELLRANLAPILHDWYERTGRLALLEEAVTVGRAAVHAYGEPVRDTVTVFSALGLALHDTFLLTRDAAVLEEAVTYARSAAAASSEHDWHRSLVLTNLALLLNTRFLVTGDRDALEEAVTAARSSVREGIRHVDVHAWSNLCMVLTRLHQATDSPEALAEAEEAGRRALATQDPPLATTWNNLAIVVRSRFDTSGDVAFLRQAAQHLRNAVDRTAPGHVDRPVYLTNLSGTLGLLHEATGDLGPLEESVATARQAIEDSPRGDHWSAEHLSAYTRAALRFHQRTGDTGSLEAAAESGRQSLELTSDGHVLRPQILNELALVFQEIAEVTENPDAHDAGTALLRAAAATGSPTLRHAALTNLAMGHIERYGQTDDPGRLDEAERSIAEAALLTTGDAVDRFTVLVLQGRVRWQRYLRGQDPAVLDEALAALRAAVGVRAGEVSRRLETAWYWGVCAHEAGRLDEAREAFDRAMELLVGVVPWTLDREDREHRLGRLTGLASAAAAAALDAGLPERAVELLEQSRGVLMAESVDARGDLARLRRSRPGLAEAFDAWGERARALDNLAAAPDSFVRLASTVGGPRDEADDRRRRTAERRLSLAAERDALLGEIRALPGFERFLLPPTWAELSGQAAEGPVVYVNATRGRCDALAVTRTGLCAIPLPGLEWKAIEREANRLLDATLAEAQPAEPLREILGWLWDTVTGPVLDALESGGHLPAGPEGGPPRLWWCPTGPMVWFPLHAAGHRPGAVMDRVVSSYTPTLRALASARLARREAGADGPRRTLVVAMPDTPLASALPGVRREADRLRALVPDARLLKSPDTVRDTVLGALPGHRIAHFACHSVSDWGSPRQSRLLLDDHETRPLTLGAVSQLRLRGDLAFLSACSTAGAAPDRVDEVLQLTSSFLLAGYAQVVGTLWPVQDATAAALTDAFYTDLTDDGTGPPDVGRAARALHRAVLARRDARPDNPWLWAAHVHVGV</sequence>
<dbReference type="InterPro" id="IPR011990">
    <property type="entry name" value="TPR-like_helical_dom_sf"/>
</dbReference>
<comment type="caution">
    <text evidence="2">The sequence shown here is derived from an EMBL/GenBank/DDBJ whole genome shotgun (WGS) entry which is preliminary data.</text>
</comment>
<evidence type="ECO:0000259" key="1">
    <source>
        <dbReference type="Pfam" id="PF12770"/>
    </source>
</evidence>
<evidence type="ECO:0000313" key="2">
    <source>
        <dbReference type="EMBL" id="OOQ47653.1"/>
    </source>
</evidence>
<dbReference type="EMBL" id="LHQL01000014">
    <property type="protein sequence ID" value="OOQ47653.1"/>
    <property type="molecule type" value="Genomic_DNA"/>
</dbReference>
<accession>A0ABX3LAM3</accession>
<gene>
    <name evidence="2" type="ORF">AFM16_33675</name>
</gene>